<dbReference type="OrthoDB" id="9771846at2"/>
<evidence type="ECO:0000313" key="6">
    <source>
        <dbReference type="EMBL" id="TCV93533.1"/>
    </source>
</evidence>
<reference evidence="6 7" key="1">
    <citation type="submission" date="2019-03" db="EMBL/GenBank/DDBJ databases">
        <title>Genomic Encyclopedia of Type Strains, Phase IV (KMG-IV): sequencing the most valuable type-strain genomes for metagenomic binning, comparative biology and taxonomic classification.</title>
        <authorList>
            <person name="Goeker M."/>
        </authorList>
    </citation>
    <scope>NUCLEOTIDE SEQUENCE [LARGE SCALE GENOMIC DNA]</scope>
    <source>
        <strain evidence="6 7">DSM 19580</strain>
    </source>
</reference>
<dbReference type="EMBL" id="SMCR01000009">
    <property type="protein sequence ID" value="TCV93533.1"/>
    <property type="molecule type" value="Genomic_DNA"/>
</dbReference>
<dbReference type="NCBIfam" id="TIGR01556">
    <property type="entry name" value="rhamnosyltran"/>
    <property type="match status" value="1"/>
</dbReference>
<dbReference type="PANTHER" id="PTHR43179:SF12">
    <property type="entry name" value="GALACTOFURANOSYLTRANSFERASE GLFT2"/>
    <property type="match status" value="1"/>
</dbReference>
<dbReference type="AlphaFoldDB" id="A0A4R3YRB3"/>
<evidence type="ECO:0000256" key="4">
    <source>
        <dbReference type="SAM" id="Phobius"/>
    </source>
</evidence>
<dbReference type="Proteomes" id="UP000295719">
    <property type="component" value="Unassembled WGS sequence"/>
</dbReference>
<feature type="transmembrane region" description="Helical" evidence="4">
    <location>
        <begin position="260"/>
        <end position="282"/>
    </location>
</feature>
<dbReference type="Gene3D" id="3.90.550.10">
    <property type="entry name" value="Spore Coat Polysaccharide Biosynthesis Protein SpsA, Chain A"/>
    <property type="match status" value="1"/>
</dbReference>
<keyword evidence="4" id="KW-0472">Membrane</keyword>
<dbReference type="InterPro" id="IPR029044">
    <property type="entry name" value="Nucleotide-diphossugar_trans"/>
</dbReference>
<evidence type="ECO:0000256" key="2">
    <source>
        <dbReference type="ARBA" id="ARBA00022676"/>
    </source>
</evidence>
<name>A0A4R3YRB3_9GAMM</name>
<dbReference type="InterPro" id="IPR006446">
    <property type="entry name" value="RhaTrfase"/>
</dbReference>
<evidence type="ECO:0000256" key="3">
    <source>
        <dbReference type="ARBA" id="ARBA00022679"/>
    </source>
</evidence>
<dbReference type="SUPFAM" id="SSF53448">
    <property type="entry name" value="Nucleotide-diphospho-sugar transferases"/>
    <property type="match status" value="1"/>
</dbReference>
<keyword evidence="3 6" id="KW-0808">Transferase</keyword>
<feature type="domain" description="Glycosyltransferase 2-like" evidence="5">
    <location>
        <begin position="10"/>
        <end position="180"/>
    </location>
</feature>
<organism evidence="6 7">
    <name type="scientific">Biostraticola tofi</name>
    <dbReference type="NCBI Taxonomy" id="466109"/>
    <lineage>
        <taxon>Bacteria</taxon>
        <taxon>Pseudomonadati</taxon>
        <taxon>Pseudomonadota</taxon>
        <taxon>Gammaproteobacteria</taxon>
        <taxon>Enterobacterales</taxon>
        <taxon>Bruguierivoracaceae</taxon>
        <taxon>Biostraticola</taxon>
    </lineage>
</organism>
<evidence type="ECO:0000256" key="1">
    <source>
        <dbReference type="ARBA" id="ARBA00006739"/>
    </source>
</evidence>
<comment type="similarity">
    <text evidence="1">Belongs to the glycosyltransferase 2 family.</text>
</comment>
<dbReference type="InterPro" id="IPR001173">
    <property type="entry name" value="Glyco_trans_2-like"/>
</dbReference>
<dbReference type="CDD" id="cd02526">
    <property type="entry name" value="GT2_RfbF_like"/>
    <property type="match status" value="1"/>
</dbReference>
<evidence type="ECO:0000313" key="7">
    <source>
        <dbReference type="Proteomes" id="UP000295719"/>
    </source>
</evidence>
<keyword evidence="7" id="KW-1185">Reference proteome</keyword>
<evidence type="ECO:0000259" key="5">
    <source>
        <dbReference type="Pfam" id="PF00535"/>
    </source>
</evidence>
<keyword evidence="2" id="KW-0328">Glycosyltransferase</keyword>
<keyword evidence="4" id="KW-0812">Transmembrane</keyword>
<protein>
    <submittedName>
        <fullName evidence="6">Rhamnosyltransferase</fullName>
    </submittedName>
</protein>
<dbReference type="Pfam" id="PF00535">
    <property type="entry name" value="Glycos_transf_2"/>
    <property type="match status" value="1"/>
</dbReference>
<keyword evidence="4" id="KW-1133">Transmembrane helix</keyword>
<proteinExistence type="inferred from homology"/>
<comment type="caution">
    <text evidence="6">The sequence shown here is derived from an EMBL/GenBank/DDBJ whole genome shotgun (WGS) entry which is preliminary data.</text>
</comment>
<accession>A0A4R3YRB3</accession>
<dbReference type="PANTHER" id="PTHR43179">
    <property type="entry name" value="RHAMNOSYLTRANSFERASE WBBL"/>
    <property type="match status" value="1"/>
</dbReference>
<dbReference type="GO" id="GO:0016757">
    <property type="term" value="F:glycosyltransferase activity"/>
    <property type="evidence" value="ECO:0007669"/>
    <property type="project" value="UniProtKB-KW"/>
</dbReference>
<sequence length="313" mass="35449">MEKSIPHVCAIIVTFNPEIYRVEKVIGSLSRQVADIIIIDNASDTGRQAALIQLTEADDHRHLFIMGENQGIAAAQNAGIRISWLLNASHVLLLDHDSLPADDMVKQLLLVESRQLMLHQQVGAVGPSCIDRRTLTRSGFVSKRGILIRREFPGPAADCIETDFLIASGMLIRCRVLKDVGLMRDELFIDQVDTEWCFRAASRGYHLYGASKACLIHCLGDSIIRIWLGRWREVPAHSPQRNYFIFRNTLLLLGCTPMSLTWRLAHIYRLMIFFLFFTLLAAPRWQRMKMMLLGVRDGFKAGRMPTSNSKSSD</sequence>
<gene>
    <name evidence="6" type="ORF">EDC52_10989</name>
</gene>